<dbReference type="RefSeq" id="WP_249478745.1">
    <property type="nucleotide sequence ID" value="NZ_CP097218.1"/>
</dbReference>
<dbReference type="InterPro" id="IPR013830">
    <property type="entry name" value="SGNH_hydro"/>
</dbReference>
<proteinExistence type="predicted"/>
<dbReference type="Pfam" id="PF13472">
    <property type="entry name" value="Lipase_GDSL_2"/>
    <property type="match status" value="1"/>
</dbReference>
<dbReference type="InterPro" id="IPR036514">
    <property type="entry name" value="SGNH_hydro_sf"/>
</dbReference>
<protein>
    <submittedName>
        <fullName evidence="3">SGNH/GDSL hydrolase family protein</fullName>
    </submittedName>
</protein>
<dbReference type="PANTHER" id="PTHR43784">
    <property type="entry name" value="GDSL-LIKE LIPASE/ACYLHYDROLASE, PUTATIVE (AFU_ORTHOLOGUE AFUA_2G00820)-RELATED"/>
    <property type="match status" value="1"/>
</dbReference>
<reference evidence="3" key="1">
    <citation type="submission" date="2022-05" db="EMBL/GenBank/DDBJ databases">
        <title>Genomic analysis of Brachybacterium sp. CBA3104.</title>
        <authorList>
            <person name="Roh S.W."/>
            <person name="Kim Y.B."/>
            <person name="Kim Y."/>
        </authorList>
    </citation>
    <scope>NUCLEOTIDE SEQUENCE</scope>
    <source>
        <strain evidence="3">CBA3104</strain>
    </source>
</reference>
<feature type="compositionally biased region" description="Low complexity" evidence="1">
    <location>
        <begin position="11"/>
        <end position="36"/>
    </location>
</feature>
<sequence length="301" mass="32337">MSTPPPLPEHGAASTEAASTGAASTGTARSAGAGTAQPWHRFVALGDSFTEGIGDPDPDAPGGHRGWADRVAEELGRSVPGFEYANLAIRGRLYQEIIDEQIEPAVALEPDLVSIFAGGNDVIRGRDPDEIAAAMDTAVGRLAETGATILLWTGPDVGSTPVFHLIRGRTAIYNENMRAIAQRHGAAVVDLWSLRSLTHEGMWAEDRLHFSPEGHLTIAAHVLDTLGVEHTLQPHDLGDPTALPWREARQQDLHWARVHFGPWVVRRLRRQSSGSAVRPKRPSAAPVFGRPMPPGTSASDR</sequence>
<dbReference type="EMBL" id="CP097218">
    <property type="protein sequence ID" value="UQN29550.1"/>
    <property type="molecule type" value="Genomic_DNA"/>
</dbReference>
<dbReference type="SUPFAM" id="SSF52266">
    <property type="entry name" value="SGNH hydrolase"/>
    <property type="match status" value="1"/>
</dbReference>
<dbReference type="CDD" id="cd01832">
    <property type="entry name" value="SGNH_hydrolase_like_1"/>
    <property type="match status" value="1"/>
</dbReference>
<evidence type="ECO:0000313" key="3">
    <source>
        <dbReference type="EMBL" id="UQN29550.1"/>
    </source>
</evidence>
<feature type="region of interest" description="Disordered" evidence="1">
    <location>
        <begin position="1"/>
        <end position="37"/>
    </location>
</feature>
<dbReference type="Proteomes" id="UP001055868">
    <property type="component" value="Chromosome"/>
</dbReference>
<evidence type="ECO:0000313" key="4">
    <source>
        <dbReference type="Proteomes" id="UP001055868"/>
    </source>
</evidence>
<name>A0ABY4N4Q5_9MICO</name>
<feature type="domain" description="SGNH hydrolase-type esterase" evidence="2">
    <location>
        <begin position="44"/>
        <end position="215"/>
    </location>
</feature>
<dbReference type="GO" id="GO:0016787">
    <property type="term" value="F:hydrolase activity"/>
    <property type="evidence" value="ECO:0007669"/>
    <property type="project" value="UniProtKB-KW"/>
</dbReference>
<evidence type="ECO:0000259" key="2">
    <source>
        <dbReference type="Pfam" id="PF13472"/>
    </source>
</evidence>
<dbReference type="InterPro" id="IPR053140">
    <property type="entry name" value="GDSL_Rv0518-like"/>
</dbReference>
<keyword evidence="4" id="KW-1185">Reference proteome</keyword>
<organism evidence="3 4">
    <name type="scientific">Brachybacterium kimchii</name>
    <dbReference type="NCBI Taxonomy" id="2942909"/>
    <lineage>
        <taxon>Bacteria</taxon>
        <taxon>Bacillati</taxon>
        <taxon>Actinomycetota</taxon>
        <taxon>Actinomycetes</taxon>
        <taxon>Micrococcales</taxon>
        <taxon>Dermabacteraceae</taxon>
        <taxon>Brachybacterium</taxon>
    </lineage>
</organism>
<gene>
    <name evidence="3" type="ORF">M4486_18260</name>
</gene>
<dbReference type="PANTHER" id="PTHR43784:SF2">
    <property type="entry name" value="GDSL-LIKE LIPASE_ACYLHYDROLASE, PUTATIVE (AFU_ORTHOLOGUE AFUA_2G00820)-RELATED"/>
    <property type="match status" value="1"/>
</dbReference>
<evidence type="ECO:0000256" key="1">
    <source>
        <dbReference type="SAM" id="MobiDB-lite"/>
    </source>
</evidence>
<keyword evidence="3" id="KW-0378">Hydrolase</keyword>
<accession>A0ABY4N4Q5</accession>
<dbReference type="Gene3D" id="3.40.50.1110">
    <property type="entry name" value="SGNH hydrolase"/>
    <property type="match status" value="1"/>
</dbReference>
<feature type="region of interest" description="Disordered" evidence="1">
    <location>
        <begin position="271"/>
        <end position="301"/>
    </location>
</feature>